<dbReference type="SUPFAM" id="SSF49899">
    <property type="entry name" value="Concanavalin A-like lectins/glucanases"/>
    <property type="match status" value="1"/>
</dbReference>
<dbReference type="Gene3D" id="1.10.510.10">
    <property type="entry name" value="Transferase(Phosphotransferase) domain 1"/>
    <property type="match status" value="2"/>
</dbReference>
<keyword evidence="18" id="KW-1185">Reference proteome</keyword>
<evidence type="ECO:0000256" key="8">
    <source>
        <dbReference type="ARBA" id="ARBA00022837"/>
    </source>
</evidence>
<dbReference type="InterPro" id="IPR020806">
    <property type="entry name" value="PKS_PP-bd"/>
</dbReference>
<evidence type="ECO:0000256" key="2">
    <source>
        <dbReference type="ARBA" id="ARBA00022450"/>
    </source>
</evidence>
<dbReference type="CDD" id="cd00180">
    <property type="entry name" value="PKc"/>
    <property type="match status" value="1"/>
</dbReference>
<dbReference type="OrthoDB" id="443981at2759"/>
<evidence type="ECO:0000259" key="13">
    <source>
        <dbReference type="PROSITE" id="PS50075"/>
    </source>
</evidence>
<dbReference type="Gene3D" id="1.10.238.10">
    <property type="entry name" value="EF-hand"/>
    <property type="match status" value="1"/>
</dbReference>
<keyword evidence="3" id="KW-0723">Serine/threonine-protein kinase</keyword>
<dbReference type="Pfam" id="PF13202">
    <property type="entry name" value="EF-hand_5"/>
    <property type="match status" value="1"/>
</dbReference>
<dbReference type="PROSITE" id="PS00018">
    <property type="entry name" value="EF_HAND_1"/>
    <property type="match status" value="2"/>
</dbReference>
<keyword evidence="6" id="KW-0547">Nucleotide-binding</keyword>
<dbReference type="InterPro" id="IPR018247">
    <property type="entry name" value="EF_Hand_1_Ca_BS"/>
</dbReference>
<dbReference type="GO" id="GO:0005509">
    <property type="term" value="F:calcium ion binding"/>
    <property type="evidence" value="ECO:0007669"/>
    <property type="project" value="InterPro"/>
</dbReference>
<keyword evidence="4" id="KW-0597">Phosphoprotein</keyword>
<evidence type="ECO:0000313" key="15">
    <source>
        <dbReference type="EMBL" id="CAI4016184.1"/>
    </source>
</evidence>
<dbReference type="SUPFAM" id="SSF56112">
    <property type="entry name" value="Protein kinase-like (PK-like)"/>
    <property type="match status" value="1"/>
</dbReference>
<dbReference type="SUPFAM" id="SSF48452">
    <property type="entry name" value="TPR-like"/>
    <property type="match status" value="1"/>
</dbReference>
<dbReference type="InterPro" id="IPR011990">
    <property type="entry name" value="TPR-like_helical_dom_sf"/>
</dbReference>
<evidence type="ECO:0000313" key="18">
    <source>
        <dbReference type="Proteomes" id="UP001152797"/>
    </source>
</evidence>
<evidence type="ECO:0000256" key="9">
    <source>
        <dbReference type="ARBA" id="ARBA00022840"/>
    </source>
</evidence>
<reference evidence="16" key="2">
    <citation type="submission" date="2024-04" db="EMBL/GenBank/DDBJ databases">
        <authorList>
            <person name="Chen Y."/>
            <person name="Shah S."/>
            <person name="Dougan E. K."/>
            <person name="Thang M."/>
            <person name="Chan C."/>
        </authorList>
    </citation>
    <scope>NUCLEOTIDE SEQUENCE [LARGE SCALE GENOMIC DNA]</scope>
</reference>
<name>A0A9P1GLM0_9DINO</name>
<feature type="domain" description="Carrier" evidence="13">
    <location>
        <begin position="1281"/>
        <end position="1357"/>
    </location>
</feature>
<sequence>MQLDDDSAWQPLVQRAALARRTNNTAGLLAALEDILQNMRSQEKHRGERATRTKELDSSMSKEFGVESMTTWLCPLLLRYELATVAEELIEELAAAKKEEILSVELKHLGSIQLCTAKDVSDWTMADGRFIWHGAHACLQLIMDGRLNIREQRVLELGCGLGIVGLACAKAGARAVTLTDYDPELLSACSQSIALNCLEQVTTLMLDWQQVSCGGPLPDLQTDLILGADIIYDEDHAKSVLGSIRRLLREGIGHEGILITGEPEKRQGVSELDKALCIPTVSEVVCSGESESLLWQVSLLPDVALAERTVKEAKSVARKARHLDSPGTRCEKFGCKSQRYEQAWSSTSEWDLEVLWRPCGTSSWPEWANHSAATQGKAVLCEYGPTQRVLAFAKSGDAKRGFLLLTRSGEIGIYTQRGFQTASFPWQELRVDRWHSLRAVGSNGSTTFYCNGQQVAKIPSEPDNHWPERFCGDIDARNPQGAGLVQWIRFQVQENSGSCQTMQPMVFPVVRRPKLDVHNQGLKATDLTALHRHKSRSMCSRSFVVQKRGAKSVARYDLGDSLGSGSFGAVMKATDRISNASRAWKAMRKGSSARFSTALNLSCLSRVSRVSRVSLFIRNSSNGWAGRLFDVIEDNEHFYFVMELCEGGDLQHYLQDCKTSCISESSAASLIRQMCCAMRYMHGRLMAHSDFAARNVLLFESPSDSALGNFTAKLADFGSVRPVQAGAKAGPHKGDMWGLGLLMRGMVCDITRILGSAPANKNKVDPNIWLGHSEEARCLCGRLLRRDPEARWTAEEALHHSWFYSVELPRAEIPADVLQRFQRFSSASVLVQSSLQAVAEQGQGNEALFAALDQNCDGYICHKDLYLCLSQLGQDVSEEDLQKLVQKVDPDDVGAIELSCFKAIMLKEKQAASKHCSLAAFRIMDRDMDGKITATDLRKIFPKMTETEATRMIAASDLQGNGIDLSQFRTMLQQYFTSESQIDWPKPASKSETWRKAKLQELEPHYFRTVDDDDDSHSSCAASSISSISQTLSHFESGSDSEDLEEEEEVQKGGLQSGFSDRQLPGAPKVKLAKAENLRVEATVKGDALRGLGASSQVPSALCSERRLAHIYLEKSDMSGEIGGRSFLDLAARACADAVAAAGKARMLRTWGQALLFRGRAMLRLGRRTEAWRSGVDSANRCQEAGDGPGLCRAYILCGEIRIENGDLSGAQEILEQAQDIAQRCNEEELGKQAEALLERTKIKAPVAVQQIEDEVAVAKEETVSQVAASSVAAAPAKKGLDPVVVRKTVMKLVQDAIADDGELEVDSPFMEAGMDSLSSVSLTSMLAKEFGMAMSPSLVFDFPNVRALEEHLIQEYENQ</sequence>
<dbReference type="PROSITE" id="PS50075">
    <property type="entry name" value="CARRIER"/>
    <property type="match status" value="1"/>
</dbReference>
<dbReference type="InterPro" id="IPR002048">
    <property type="entry name" value="EF_hand_dom"/>
</dbReference>
<comment type="similarity">
    <text evidence="10">Belongs to the protein kinase superfamily. Ser/Thr protein kinase family. CDPK subfamily.</text>
</comment>
<evidence type="ECO:0000256" key="10">
    <source>
        <dbReference type="ARBA" id="ARBA00024334"/>
    </source>
</evidence>
<dbReference type="InterPro" id="IPR011009">
    <property type="entry name" value="Kinase-like_dom_sf"/>
</dbReference>
<dbReference type="SUPFAM" id="SSF53335">
    <property type="entry name" value="S-adenosyl-L-methionine-dependent methyltransferases"/>
    <property type="match status" value="1"/>
</dbReference>
<accession>A0A9P1GLM0</accession>
<dbReference type="Gene3D" id="1.10.1200.10">
    <property type="entry name" value="ACP-like"/>
    <property type="match status" value="1"/>
</dbReference>
<dbReference type="GO" id="GO:0031177">
    <property type="term" value="F:phosphopantetheine binding"/>
    <property type="evidence" value="ECO:0007669"/>
    <property type="project" value="InterPro"/>
</dbReference>
<dbReference type="PROSITE" id="PS50222">
    <property type="entry name" value="EF_HAND_2"/>
    <property type="match status" value="2"/>
</dbReference>
<dbReference type="InterPro" id="IPR050205">
    <property type="entry name" value="CDPK_Ser/Thr_kinases"/>
</dbReference>
<dbReference type="InterPro" id="IPR013320">
    <property type="entry name" value="ConA-like_dom_sf"/>
</dbReference>
<dbReference type="InterPro" id="IPR009081">
    <property type="entry name" value="PP-bd_ACP"/>
</dbReference>
<dbReference type="InterPro" id="IPR011992">
    <property type="entry name" value="EF-hand-dom_pair"/>
</dbReference>
<dbReference type="SMART" id="SM01294">
    <property type="entry name" value="PKS_PP_betabranch"/>
    <property type="match status" value="1"/>
</dbReference>
<keyword evidence="2" id="KW-0596">Phosphopantetheine</keyword>
<feature type="compositionally biased region" description="Acidic residues" evidence="11">
    <location>
        <begin position="1039"/>
        <end position="1049"/>
    </location>
</feature>
<dbReference type="InterPro" id="IPR036736">
    <property type="entry name" value="ACP-like_sf"/>
</dbReference>
<evidence type="ECO:0000259" key="12">
    <source>
        <dbReference type="PROSITE" id="PS50011"/>
    </source>
</evidence>
<dbReference type="Pfam" id="PF10294">
    <property type="entry name" value="Methyltransf_16"/>
    <property type="match status" value="1"/>
</dbReference>
<dbReference type="Gene3D" id="3.30.200.20">
    <property type="entry name" value="Phosphorylase Kinase, domain 1"/>
    <property type="match status" value="1"/>
</dbReference>
<keyword evidence="7 17" id="KW-0418">Kinase</keyword>
<dbReference type="PROSITE" id="PS50011">
    <property type="entry name" value="PROTEIN_KINASE_DOM"/>
    <property type="match status" value="1"/>
</dbReference>
<dbReference type="PANTHER" id="PTHR24349">
    <property type="entry name" value="SERINE/THREONINE-PROTEIN KINASE"/>
    <property type="match status" value="1"/>
</dbReference>
<dbReference type="SUPFAM" id="SSF47473">
    <property type="entry name" value="EF-hand"/>
    <property type="match status" value="1"/>
</dbReference>
<evidence type="ECO:0000259" key="14">
    <source>
        <dbReference type="PROSITE" id="PS50222"/>
    </source>
</evidence>
<dbReference type="EMBL" id="CAMXCT020006570">
    <property type="protein sequence ID" value="CAL1169559.1"/>
    <property type="molecule type" value="Genomic_DNA"/>
</dbReference>
<dbReference type="GO" id="GO:0004674">
    <property type="term" value="F:protein serine/threonine kinase activity"/>
    <property type="evidence" value="ECO:0007669"/>
    <property type="project" value="UniProtKB-KW"/>
</dbReference>
<evidence type="ECO:0000256" key="4">
    <source>
        <dbReference type="ARBA" id="ARBA00022553"/>
    </source>
</evidence>
<evidence type="ECO:0000256" key="6">
    <source>
        <dbReference type="ARBA" id="ARBA00022741"/>
    </source>
</evidence>
<dbReference type="CDD" id="cd00051">
    <property type="entry name" value="EFh"/>
    <property type="match status" value="2"/>
</dbReference>
<dbReference type="FunFam" id="1.10.238.10:FF:000001">
    <property type="entry name" value="Calmodulin 1"/>
    <property type="match status" value="1"/>
</dbReference>
<dbReference type="InterPro" id="IPR029063">
    <property type="entry name" value="SAM-dependent_MTases_sf"/>
</dbReference>
<dbReference type="SMART" id="SM00823">
    <property type="entry name" value="PKS_PP"/>
    <property type="match status" value="1"/>
</dbReference>
<comment type="caution">
    <text evidence="15">The sequence shown here is derived from an EMBL/GenBank/DDBJ whole genome shotgun (WGS) entry which is preliminary data.</text>
</comment>
<keyword evidence="9" id="KW-0067">ATP-binding</keyword>
<organism evidence="15">
    <name type="scientific">Cladocopium goreaui</name>
    <dbReference type="NCBI Taxonomy" id="2562237"/>
    <lineage>
        <taxon>Eukaryota</taxon>
        <taxon>Sar</taxon>
        <taxon>Alveolata</taxon>
        <taxon>Dinophyceae</taxon>
        <taxon>Suessiales</taxon>
        <taxon>Symbiodiniaceae</taxon>
        <taxon>Cladocopium</taxon>
    </lineage>
</organism>
<dbReference type="Proteomes" id="UP001152797">
    <property type="component" value="Unassembled WGS sequence"/>
</dbReference>
<dbReference type="CDD" id="cd02440">
    <property type="entry name" value="AdoMet_MTases"/>
    <property type="match status" value="1"/>
</dbReference>
<reference evidence="15" key="1">
    <citation type="submission" date="2022-10" db="EMBL/GenBank/DDBJ databases">
        <authorList>
            <person name="Chen Y."/>
            <person name="Dougan E. K."/>
            <person name="Chan C."/>
            <person name="Rhodes N."/>
            <person name="Thang M."/>
        </authorList>
    </citation>
    <scope>NUCLEOTIDE SEQUENCE</scope>
</reference>
<evidence type="ECO:0000256" key="11">
    <source>
        <dbReference type="SAM" id="MobiDB-lite"/>
    </source>
</evidence>
<dbReference type="GO" id="GO:0005524">
    <property type="term" value="F:ATP binding"/>
    <property type="evidence" value="ECO:0007669"/>
    <property type="project" value="UniProtKB-KW"/>
</dbReference>
<evidence type="ECO:0000256" key="1">
    <source>
        <dbReference type="ARBA" id="ARBA00001946"/>
    </source>
</evidence>
<feature type="region of interest" description="Disordered" evidence="11">
    <location>
        <begin position="1031"/>
        <end position="1066"/>
    </location>
</feature>
<feature type="domain" description="EF-hand" evidence="14">
    <location>
        <begin position="912"/>
        <end position="947"/>
    </location>
</feature>
<dbReference type="EMBL" id="CAMXCT030006570">
    <property type="protein sequence ID" value="CAL4803496.1"/>
    <property type="molecule type" value="Genomic_DNA"/>
</dbReference>
<protein>
    <submittedName>
        <fullName evidence="17">Calcium-dependent protein kinase 3 (PfCDPK3)</fullName>
    </submittedName>
</protein>
<evidence type="ECO:0000256" key="3">
    <source>
        <dbReference type="ARBA" id="ARBA00022527"/>
    </source>
</evidence>
<dbReference type="EMBL" id="CAMXCT010006570">
    <property type="protein sequence ID" value="CAI4016184.1"/>
    <property type="molecule type" value="Genomic_DNA"/>
</dbReference>
<proteinExistence type="inferred from homology"/>
<dbReference type="Pfam" id="PF13499">
    <property type="entry name" value="EF-hand_7"/>
    <property type="match status" value="1"/>
</dbReference>
<evidence type="ECO:0000313" key="16">
    <source>
        <dbReference type="EMBL" id="CAL1169559.1"/>
    </source>
</evidence>
<dbReference type="Gene3D" id="3.40.50.150">
    <property type="entry name" value="Vaccinia Virus protein VP39"/>
    <property type="match status" value="1"/>
</dbReference>
<evidence type="ECO:0000256" key="7">
    <source>
        <dbReference type="ARBA" id="ARBA00022777"/>
    </source>
</evidence>
<keyword evidence="5" id="KW-0808">Transferase</keyword>
<dbReference type="Pfam" id="PF00069">
    <property type="entry name" value="Pkinase"/>
    <property type="match status" value="1"/>
</dbReference>
<evidence type="ECO:0000313" key="17">
    <source>
        <dbReference type="EMBL" id="CAL4803496.1"/>
    </source>
</evidence>
<dbReference type="InterPro" id="IPR000719">
    <property type="entry name" value="Prot_kinase_dom"/>
</dbReference>
<gene>
    <name evidence="15" type="ORF">C1SCF055_LOCUS40944</name>
</gene>
<keyword evidence="8" id="KW-0106">Calcium</keyword>
<dbReference type="InterPro" id="IPR019410">
    <property type="entry name" value="Methyltransf_16"/>
</dbReference>
<comment type="cofactor">
    <cofactor evidence="1">
        <name>Mg(2+)</name>
        <dbReference type="ChEBI" id="CHEBI:18420"/>
    </cofactor>
</comment>
<evidence type="ECO:0000256" key="5">
    <source>
        <dbReference type="ARBA" id="ARBA00022679"/>
    </source>
</evidence>
<dbReference type="SUPFAM" id="SSF47336">
    <property type="entry name" value="ACP-like"/>
    <property type="match status" value="1"/>
</dbReference>
<feature type="domain" description="Protein kinase" evidence="12">
    <location>
        <begin position="556"/>
        <end position="803"/>
    </location>
</feature>
<dbReference type="Pfam" id="PF00550">
    <property type="entry name" value="PP-binding"/>
    <property type="match status" value="1"/>
</dbReference>
<feature type="domain" description="EF-hand" evidence="14">
    <location>
        <begin position="840"/>
        <end position="875"/>
    </location>
</feature>